<dbReference type="Proteomes" id="UP000596276">
    <property type="component" value="Chromosome 6"/>
</dbReference>
<dbReference type="VEuPathDB" id="FungiDB:F9C07_11577"/>
<accession>A0A7U2N373</accession>
<dbReference type="AlphaFoldDB" id="A0A7U2N373"/>
<reference evidence="2" key="1">
    <citation type="journal article" date="2021" name="G3 (Bethesda)">
        <title>Chromosome assembled and annotated genome sequence of Aspergillus flavus NRRL 3357.</title>
        <authorList>
            <person name="Skerker J.M."/>
            <person name="Pianalto K.M."/>
            <person name="Mondo S.J."/>
            <person name="Yang K."/>
            <person name="Arkin A.P."/>
            <person name="Keller N.P."/>
            <person name="Grigoriev I.V."/>
            <person name="Louise Glass N.L."/>
        </authorList>
    </citation>
    <scope>NUCLEOTIDE SEQUENCE [LARGE SCALE GENOMIC DNA]</scope>
    <source>
        <strain evidence="2">ATCC 200026 / FGSC A1120 / IAM 13836 / NRRL 3357 / JCM 12722 / SRRC 167</strain>
    </source>
</reference>
<proteinExistence type="predicted"/>
<protein>
    <submittedName>
        <fullName evidence="1">Uncharacterized protein</fullName>
    </submittedName>
</protein>
<keyword evidence="2" id="KW-1185">Reference proteome</keyword>
<organism evidence="1 2">
    <name type="scientific">Aspergillus flavus (strain ATCC 200026 / FGSC A1120 / IAM 13836 / NRRL 3357 / JCM 12722 / SRRC 167)</name>
    <dbReference type="NCBI Taxonomy" id="332952"/>
    <lineage>
        <taxon>Eukaryota</taxon>
        <taxon>Fungi</taxon>
        <taxon>Dikarya</taxon>
        <taxon>Ascomycota</taxon>
        <taxon>Pezizomycotina</taxon>
        <taxon>Eurotiomycetes</taxon>
        <taxon>Eurotiomycetidae</taxon>
        <taxon>Eurotiales</taxon>
        <taxon>Aspergillaceae</taxon>
        <taxon>Aspergillus</taxon>
        <taxon>Aspergillus subgen. Circumdati</taxon>
    </lineage>
</organism>
<dbReference type="EMBL" id="CP044623">
    <property type="protein sequence ID" value="QRD94713.1"/>
    <property type="molecule type" value="Genomic_DNA"/>
</dbReference>
<evidence type="ECO:0000313" key="1">
    <source>
        <dbReference type="EMBL" id="QRD94713.1"/>
    </source>
</evidence>
<name>A0A7U2N373_ASPFN</name>
<sequence length="90" mass="9992">MTGMSPSFSSDVIYSGLVPAFGKSWWDHETVHVTMAFAGFGSLLLVNGHARARVPEALDEFIQPAPTSAFHSSYTLSKTIHRQQQRQQNQ</sequence>
<gene>
    <name evidence="1" type="ORF">F9C07_11577</name>
</gene>
<evidence type="ECO:0000313" key="2">
    <source>
        <dbReference type="Proteomes" id="UP000596276"/>
    </source>
</evidence>